<gene>
    <name evidence="2" type="ORF">QW060_11300</name>
</gene>
<evidence type="ECO:0000313" key="2">
    <source>
        <dbReference type="EMBL" id="MDN3707709.1"/>
    </source>
</evidence>
<dbReference type="Pfam" id="PF01865">
    <property type="entry name" value="PhoU_div"/>
    <property type="match status" value="1"/>
</dbReference>
<dbReference type="InterPro" id="IPR052912">
    <property type="entry name" value="UPF0111_domain"/>
</dbReference>
<organism evidence="2 3">
    <name type="scientific">Paenimyroides ceti</name>
    <dbReference type="NCBI Taxonomy" id="395087"/>
    <lineage>
        <taxon>Bacteria</taxon>
        <taxon>Pseudomonadati</taxon>
        <taxon>Bacteroidota</taxon>
        <taxon>Flavobacteriia</taxon>
        <taxon>Flavobacteriales</taxon>
        <taxon>Flavobacteriaceae</taxon>
        <taxon>Paenimyroides</taxon>
    </lineage>
</organism>
<dbReference type="InterPro" id="IPR018445">
    <property type="entry name" value="Put_Phosphate_transp_reg"/>
</dbReference>
<name>A0ABT8CXG3_9FLAO</name>
<sequence length="214" mass="24307">MSLNSIFQFLVPKDKVFHPLFDTAAGKLKTLAETLHEALNLPSKDRENLLKEVEILKSEIETIAQKTRVELGKSFITPFDREDIHALITAIDEVADNMSDAASRMRLYQIDKVTKPLRKLTEANLEATTEIAFAITQIKDFKNLAKISESCKNINRLERKADKVFDKAVADIFENETNILDIIRYKEVMMALELGTDSCRKVANVLETITVKYS</sequence>
<evidence type="ECO:0000313" key="3">
    <source>
        <dbReference type="Proteomes" id="UP001242368"/>
    </source>
</evidence>
<keyword evidence="3" id="KW-1185">Reference proteome</keyword>
<protein>
    <submittedName>
        <fullName evidence="2">DUF47 family protein</fullName>
    </submittedName>
</protein>
<dbReference type="PANTHER" id="PTHR37298">
    <property type="entry name" value="UPF0111 PROTEIN YKAA"/>
    <property type="match status" value="1"/>
</dbReference>
<proteinExistence type="inferred from homology"/>
<dbReference type="PANTHER" id="PTHR37298:SF1">
    <property type="entry name" value="UPF0111 PROTEIN YKAA"/>
    <property type="match status" value="1"/>
</dbReference>
<dbReference type="Gene3D" id="1.20.58.220">
    <property type="entry name" value="Phosphate transport system protein phou homolog 2, domain 2"/>
    <property type="match status" value="1"/>
</dbReference>
<dbReference type="InterPro" id="IPR038078">
    <property type="entry name" value="PhoU-like_sf"/>
</dbReference>
<dbReference type="RefSeq" id="WP_290363672.1">
    <property type="nucleotide sequence ID" value="NZ_JAUFQU010000001.1"/>
</dbReference>
<reference evidence="3" key="1">
    <citation type="journal article" date="2019" name="Int. J. Syst. Evol. Microbiol.">
        <title>The Global Catalogue of Microorganisms (GCM) 10K type strain sequencing project: providing services to taxonomists for standard genome sequencing and annotation.</title>
        <authorList>
            <consortium name="The Broad Institute Genomics Platform"/>
            <consortium name="The Broad Institute Genome Sequencing Center for Infectious Disease"/>
            <person name="Wu L."/>
            <person name="Ma J."/>
        </authorList>
    </citation>
    <scope>NUCLEOTIDE SEQUENCE [LARGE SCALE GENOMIC DNA]</scope>
    <source>
        <strain evidence="3">CECT 7184</strain>
    </source>
</reference>
<dbReference type="EMBL" id="JAUFQU010000001">
    <property type="protein sequence ID" value="MDN3707709.1"/>
    <property type="molecule type" value="Genomic_DNA"/>
</dbReference>
<accession>A0ABT8CXG3</accession>
<dbReference type="Proteomes" id="UP001242368">
    <property type="component" value="Unassembled WGS sequence"/>
</dbReference>
<comment type="caution">
    <text evidence="2">The sequence shown here is derived from an EMBL/GenBank/DDBJ whole genome shotgun (WGS) entry which is preliminary data.</text>
</comment>
<comment type="similarity">
    <text evidence="1">Belongs to the UPF0111 family.</text>
</comment>
<evidence type="ECO:0000256" key="1">
    <source>
        <dbReference type="ARBA" id="ARBA00008591"/>
    </source>
</evidence>